<protein>
    <submittedName>
        <fullName evidence="4">Uncharacterized protein</fullName>
    </submittedName>
</protein>
<keyword evidence="1" id="KW-0472">Membrane</keyword>
<dbReference type="RefSeq" id="WP_002921157.1">
    <property type="nucleotide sequence ID" value="NZ_CP071414.1"/>
</dbReference>
<keyword evidence="1" id="KW-1133">Transmembrane helix</keyword>
<evidence type="ECO:0000313" key="2">
    <source>
        <dbReference type="EMBL" id="KAA0119550.1"/>
    </source>
</evidence>
<feature type="transmembrane region" description="Helical" evidence="1">
    <location>
        <begin position="16"/>
        <end position="38"/>
    </location>
</feature>
<gene>
    <name evidence="3" type="ORF">D8881_09940</name>
    <name evidence="2" type="ORF">FKX92_03165</name>
    <name evidence="4" type="ORF">NCTC11085_01180</name>
</gene>
<evidence type="ECO:0000313" key="4">
    <source>
        <dbReference type="EMBL" id="SQF34808.1"/>
    </source>
</evidence>
<sequence>MNKDDYEFAFFAGENYYISSVVGIIMSIIFPLFLIASIQGHDSEHNLGSSSSYSYSSASAEKGSVEGFLIFFAIIASVIIITLIVRSMNAEKDSKYPILAGTAEEMVFRLSNGNVHFLEWEIIDSISHKQVVEYDEDGSSTSHYICPKTKKGEVFEISISKLDENYSDIQQVLHKYHPEISLIDF</sequence>
<dbReference type="Proteomes" id="UP000324105">
    <property type="component" value="Unassembled WGS sequence"/>
</dbReference>
<evidence type="ECO:0000313" key="6">
    <source>
        <dbReference type="Proteomes" id="UP000280549"/>
    </source>
</evidence>
<dbReference type="Proteomes" id="UP000280549">
    <property type="component" value="Unassembled WGS sequence"/>
</dbReference>
<evidence type="ECO:0000313" key="5">
    <source>
        <dbReference type="Proteomes" id="UP000249623"/>
    </source>
</evidence>
<feature type="transmembrane region" description="Helical" evidence="1">
    <location>
        <begin position="67"/>
        <end position="85"/>
    </location>
</feature>
<organism evidence="4 5">
    <name type="scientific">Streptococcus sanguinis</name>
    <dbReference type="NCBI Taxonomy" id="1305"/>
    <lineage>
        <taxon>Bacteria</taxon>
        <taxon>Bacillati</taxon>
        <taxon>Bacillota</taxon>
        <taxon>Bacilli</taxon>
        <taxon>Lactobacillales</taxon>
        <taxon>Streptococcaceae</taxon>
        <taxon>Streptococcus</taxon>
    </lineage>
</organism>
<keyword evidence="1" id="KW-0812">Transmembrane</keyword>
<evidence type="ECO:0000256" key="1">
    <source>
        <dbReference type="SAM" id="Phobius"/>
    </source>
</evidence>
<dbReference type="Proteomes" id="UP000249623">
    <property type="component" value="Chromosome 1"/>
</dbReference>
<reference evidence="3 6" key="2">
    <citation type="submission" date="2018-11" db="EMBL/GenBank/DDBJ databases">
        <title>Species Designations Belie Phenotypic and Genotypic Heterogeneity in Oral Streptococci.</title>
        <authorList>
            <person name="Velsko I."/>
        </authorList>
    </citation>
    <scope>NUCLEOTIDE SEQUENCE [LARGE SCALE GENOMIC DNA]</scope>
    <source>
        <strain evidence="3 6">BCC20</strain>
    </source>
</reference>
<evidence type="ECO:0000313" key="3">
    <source>
        <dbReference type="EMBL" id="RSI22807.1"/>
    </source>
</evidence>
<dbReference type="AlphaFoldDB" id="A0A2X3V6B3"/>
<dbReference type="EMBL" id="VIBR01000001">
    <property type="protein sequence ID" value="KAA0119550.1"/>
    <property type="molecule type" value="Genomic_DNA"/>
</dbReference>
<dbReference type="EMBL" id="RJMR01000008">
    <property type="protein sequence ID" value="RSI22807.1"/>
    <property type="molecule type" value="Genomic_DNA"/>
</dbReference>
<name>A0A2X3V6B3_STRSA</name>
<dbReference type="EMBL" id="LS483346">
    <property type="protein sequence ID" value="SQF34808.1"/>
    <property type="molecule type" value="Genomic_DNA"/>
</dbReference>
<reference evidence="2 7" key="3">
    <citation type="submission" date="2019-06" db="EMBL/GenBank/DDBJ databases">
        <title>Genome sequence and analysis of a MDR-Streptococcus sanguis isolated from throat swab of children with scarlet fever from Hangzhou,China.</title>
        <authorList>
            <person name="Huang Y."/>
            <person name="Xie L."/>
            <person name="Liu W."/>
        </authorList>
    </citation>
    <scope>NUCLEOTIDE SEQUENCE [LARGE SCALE GENOMIC DNA]</scope>
    <source>
        <strain evidence="2 7">S28</strain>
    </source>
</reference>
<reference evidence="4 5" key="1">
    <citation type="submission" date="2018-06" db="EMBL/GenBank/DDBJ databases">
        <authorList>
            <consortium name="Pathogen Informatics"/>
            <person name="Doyle S."/>
        </authorList>
    </citation>
    <scope>NUCLEOTIDE SEQUENCE [LARGE SCALE GENOMIC DNA]</scope>
    <source>
        <strain evidence="4 5">NCTC11085</strain>
    </source>
</reference>
<proteinExistence type="predicted"/>
<accession>A0A2X3V6B3</accession>
<evidence type="ECO:0000313" key="7">
    <source>
        <dbReference type="Proteomes" id="UP000324105"/>
    </source>
</evidence>